<dbReference type="GO" id="GO:0000160">
    <property type="term" value="P:phosphorelay signal transduction system"/>
    <property type="evidence" value="ECO:0007669"/>
    <property type="project" value="InterPro"/>
</dbReference>
<accession>A0A2T1C3C5</accession>
<dbReference type="PANTHER" id="PTHR28242:SF52">
    <property type="entry name" value="PHOSPHORELAY INTERMEDIATE PROTEIN YPD1"/>
    <property type="match status" value="1"/>
</dbReference>
<feature type="modified residue" description="Phosphohistidine" evidence="1">
    <location>
        <position position="68"/>
    </location>
</feature>
<keyword evidence="1" id="KW-0597">Phosphoprotein</keyword>
<evidence type="ECO:0000256" key="1">
    <source>
        <dbReference type="PROSITE-ProRule" id="PRU00110"/>
    </source>
</evidence>
<evidence type="ECO:0000259" key="2">
    <source>
        <dbReference type="PROSITE" id="PS50894"/>
    </source>
</evidence>
<dbReference type="InterPro" id="IPR008207">
    <property type="entry name" value="Sig_transdc_His_kin_Hpt_dom"/>
</dbReference>
<dbReference type="PANTHER" id="PTHR28242">
    <property type="entry name" value="PHOSPHORELAY INTERMEDIATE PROTEIN YPD1"/>
    <property type="match status" value="1"/>
</dbReference>
<reference evidence="3 4" key="2">
    <citation type="submission" date="2018-03" db="EMBL/GenBank/DDBJ databases">
        <title>The ancient ancestry and fast evolution of plastids.</title>
        <authorList>
            <person name="Moore K.R."/>
            <person name="Magnabosco C."/>
            <person name="Momper L."/>
            <person name="Gold D.A."/>
            <person name="Bosak T."/>
            <person name="Fournier G.P."/>
        </authorList>
    </citation>
    <scope>NUCLEOTIDE SEQUENCE [LARGE SCALE GENOMIC DNA]</scope>
    <source>
        <strain evidence="3 4">CCAP 1448/3</strain>
    </source>
</reference>
<protein>
    <submittedName>
        <fullName evidence="3">Hpt domain-containing protein</fullName>
    </submittedName>
</protein>
<organism evidence="3 4">
    <name type="scientific">Merismopedia glauca CCAP 1448/3</name>
    <dbReference type="NCBI Taxonomy" id="1296344"/>
    <lineage>
        <taxon>Bacteria</taxon>
        <taxon>Bacillati</taxon>
        <taxon>Cyanobacteriota</taxon>
        <taxon>Cyanophyceae</taxon>
        <taxon>Synechococcales</taxon>
        <taxon>Merismopediaceae</taxon>
        <taxon>Merismopedia</taxon>
    </lineage>
</organism>
<dbReference type="SUPFAM" id="SSF47226">
    <property type="entry name" value="Histidine-containing phosphotransfer domain, HPT domain"/>
    <property type="match status" value="1"/>
</dbReference>
<evidence type="ECO:0000313" key="3">
    <source>
        <dbReference type="EMBL" id="PSB02647.1"/>
    </source>
</evidence>
<gene>
    <name evidence="3" type="ORF">C7B64_12095</name>
</gene>
<keyword evidence="4" id="KW-1185">Reference proteome</keyword>
<dbReference type="OrthoDB" id="573506at2"/>
<comment type="caution">
    <text evidence="3">The sequence shown here is derived from an EMBL/GenBank/DDBJ whole genome shotgun (WGS) entry which is preliminary data.</text>
</comment>
<dbReference type="InterPro" id="IPR036641">
    <property type="entry name" value="HPT_dom_sf"/>
</dbReference>
<dbReference type="EMBL" id="PVWJ01000053">
    <property type="protein sequence ID" value="PSB02647.1"/>
    <property type="molecule type" value="Genomic_DNA"/>
</dbReference>
<dbReference type="AlphaFoldDB" id="A0A2T1C3C5"/>
<name>A0A2T1C3C5_9CYAN</name>
<dbReference type="PROSITE" id="PS50894">
    <property type="entry name" value="HPT"/>
    <property type="match status" value="1"/>
</dbReference>
<dbReference type="GO" id="GO:0043424">
    <property type="term" value="F:protein histidine kinase binding"/>
    <property type="evidence" value="ECO:0007669"/>
    <property type="project" value="InterPro"/>
</dbReference>
<proteinExistence type="predicted"/>
<feature type="domain" description="HPt" evidence="2">
    <location>
        <begin position="29"/>
        <end position="122"/>
    </location>
</feature>
<dbReference type="RefSeq" id="WP_106288910.1">
    <property type="nucleotide sequence ID" value="NZ_CAWNTC010000046.1"/>
</dbReference>
<dbReference type="GO" id="GO:0009927">
    <property type="term" value="F:histidine phosphotransfer kinase activity"/>
    <property type="evidence" value="ECO:0007669"/>
    <property type="project" value="InterPro"/>
</dbReference>
<evidence type="ECO:0000313" key="4">
    <source>
        <dbReference type="Proteomes" id="UP000238762"/>
    </source>
</evidence>
<dbReference type="InterPro" id="IPR045871">
    <property type="entry name" value="AHP1-5/YPD1"/>
</dbReference>
<reference evidence="3 4" key="1">
    <citation type="submission" date="2018-02" db="EMBL/GenBank/DDBJ databases">
        <authorList>
            <person name="Cohen D.B."/>
            <person name="Kent A.D."/>
        </authorList>
    </citation>
    <scope>NUCLEOTIDE SEQUENCE [LARGE SCALE GENOMIC DNA]</scope>
    <source>
        <strain evidence="3 4">CCAP 1448/3</strain>
    </source>
</reference>
<sequence>MYSESPFPSLDSSVVDIDWYQLSQLSEGNSEFELELLQMFTEDVPIYIEEIKTALANQDLVTLNRVAHQIKGSSGNVGAKKIESLAAELEKVSLDNSSELIREIILKLAEQLEVIKQLMNQKYVNG</sequence>
<dbReference type="SMART" id="SM00073">
    <property type="entry name" value="HPT"/>
    <property type="match status" value="1"/>
</dbReference>
<dbReference type="Proteomes" id="UP000238762">
    <property type="component" value="Unassembled WGS sequence"/>
</dbReference>
<dbReference type="Pfam" id="PF01627">
    <property type="entry name" value="Hpt"/>
    <property type="match status" value="1"/>
</dbReference>
<dbReference type="CDD" id="cd00088">
    <property type="entry name" value="HPT"/>
    <property type="match status" value="1"/>
</dbReference>
<dbReference type="Gene3D" id="1.20.120.160">
    <property type="entry name" value="HPT domain"/>
    <property type="match status" value="1"/>
</dbReference>